<protein>
    <submittedName>
        <fullName evidence="1">Uncharacterized protein</fullName>
    </submittedName>
</protein>
<gene>
    <name evidence="1" type="ORF">ACFQ1G_01415</name>
</gene>
<dbReference type="RefSeq" id="WP_380736454.1">
    <property type="nucleotide sequence ID" value="NZ_JBHTJP010000028.1"/>
</dbReference>
<comment type="caution">
    <text evidence="1">The sequence shown here is derived from an EMBL/GenBank/DDBJ whole genome shotgun (WGS) entry which is preliminary data.</text>
</comment>
<organism evidence="1 2">
    <name type="scientific">Salinimicrobium gaetbulicola</name>
    <dbReference type="NCBI Taxonomy" id="999702"/>
    <lineage>
        <taxon>Bacteria</taxon>
        <taxon>Pseudomonadati</taxon>
        <taxon>Bacteroidota</taxon>
        <taxon>Flavobacteriia</taxon>
        <taxon>Flavobacteriales</taxon>
        <taxon>Flavobacteriaceae</taxon>
        <taxon>Salinimicrobium</taxon>
    </lineage>
</organism>
<reference evidence="2" key="1">
    <citation type="journal article" date="2019" name="Int. J. Syst. Evol. Microbiol.">
        <title>The Global Catalogue of Microorganisms (GCM) 10K type strain sequencing project: providing services to taxonomists for standard genome sequencing and annotation.</title>
        <authorList>
            <consortium name="The Broad Institute Genomics Platform"/>
            <consortium name="The Broad Institute Genome Sequencing Center for Infectious Disease"/>
            <person name="Wu L."/>
            <person name="Ma J."/>
        </authorList>
    </citation>
    <scope>NUCLEOTIDE SEQUENCE [LARGE SCALE GENOMIC DNA]</scope>
    <source>
        <strain evidence="2">CCUG 60898</strain>
    </source>
</reference>
<name>A0ABW3ICU8_9FLAO</name>
<evidence type="ECO:0000313" key="1">
    <source>
        <dbReference type="EMBL" id="MFD0975437.1"/>
    </source>
</evidence>
<accession>A0ABW3ICU8</accession>
<evidence type="ECO:0000313" key="2">
    <source>
        <dbReference type="Proteomes" id="UP001597100"/>
    </source>
</evidence>
<keyword evidence="2" id="KW-1185">Reference proteome</keyword>
<dbReference type="EMBL" id="JBHTJP010000028">
    <property type="protein sequence ID" value="MFD0975437.1"/>
    <property type="molecule type" value="Genomic_DNA"/>
</dbReference>
<sequence length="182" mass="21092">MNIIEELSKKYSGIYSEEQAKNVNSPIGKYTYQPKKGLIEVDGTKISVNLNEVGGATPTAEPFRIILYLEKFYKTELTIYPKDFWNNLLDFVFPRNKDNIPIKIRKQFLFKGDQTLIKKLGSNKEFAEHLVDENVYIRTDKKQTDRIVLTPPHGIKDIYQFEKYITILKIIEKEIKTGGNIG</sequence>
<dbReference type="Proteomes" id="UP001597100">
    <property type="component" value="Unassembled WGS sequence"/>
</dbReference>
<proteinExistence type="predicted"/>